<protein>
    <submittedName>
        <fullName evidence="9">Arsenic resistance protein</fullName>
    </submittedName>
</protein>
<keyword evidence="10" id="KW-1185">Reference proteome</keyword>
<evidence type="ECO:0000256" key="7">
    <source>
        <dbReference type="ARBA" id="ARBA00023136"/>
    </source>
</evidence>
<dbReference type="InterPro" id="IPR004706">
    <property type="entry name" value="Arsenical-R_Acr3"/>
</dbReference>
<proteinExistence type="inferred from homology"/>
<dbReference type="InterPro" id="IPR002657">
    <property type="entry name" value="BilAc:Na_symport/Acr3"/>
</dbReference>
<evidence type="ECO:0000256" key="2">
    <source>
        <dbReference type="ARBA" id="ARBA00010110"/>
    </source>
</evidence>
<dbReference type="AlphaFoldDB" id="A0A2P6MLI7"/>
<keyword evidence="5 8" id="KW-0812">Transmembrane</keyword>
<dbReference type="EMBL" id="PVNS01000001">
    <property type="protein sequence ID" value="PRO67142.1"/>
    <property type="molecule type" value="Genomic_DNA"/>
</dbReference>
<dbReference type="OrthoDB" id="3254016at2"/>
<comment type="caution">
    <text evidence="9">The sequence shown here is derived from an EMBL/GenBank/DDBJ whole genome shotgun (WGS) entry which is preliminary data.</text>
</comment>
<evidence type="ECO:0000256" key="3">
    <source>
        <dbReference type="ARBA" id="ARBA00022448"/>
    </source>
</evidence>
<dbReference type="PANTHER" id="PTHR43057">
    <property type="entry name" value="ARSENITE EFFLUX TRANSPORTER"/>
    <property type="match status" value="1"/>
</dbReference>
<accession>A0A2P6MLI7</accession>
<dbReference type="Gene3D" id="1.20.1530.20">
    <property type="match status" value="1"/>
</dbReference>
<comment type="subcellular location">
    <subcellularLocation>
        <location evidence="1">Cell membrane</location>
        <topology evidence="1">Multi-pass membrane protein</topology>
    </subcellularLocation>
</comment>
<keyword evidence="4" id="KW-1003">Cell membrane</keyword>
<evidence type="ECO:0000256" key="5">
    <source>
        <dbReference type="ARBA" id="ARBA00022692"/>
    </source>
</evidence>
<dbReference type="RefSeq" id="WP_105957528.1">
    <property type="nucleotide sequence ID" value="NZ_PVNS01000001.1"/>
</dbReference>
<keyword evidence="6 8" id="KW-1133">Transmembrane helix</keyword>
<evidence type="ECO:0000313" key="9">
    <source>
        <dbReference type="EMBL" id="PRO67142.1"/>
    </source>
</evidence>
<name>A0A2P6MLI7_ALKUR</name>
<gene>
    <name evidence="9" type="ORF">C6I21_00830</name>
</gene>
<feature type="transmembrane region" description="Helical" evidence="8">
    <location>
        <begin position="224"/>
        <end position="246"/>
    </location>
</feature>
<dbReference type="Proteomes" id="UP000243650">
    <property type="component" value="Unassembled WGS sequence"/>
</dbReference>
<dbReference type="PANTHER" id="PTHR43057:SF1">
    <property type="entry name" value="ARSENICAL-RESISTANCE PROTEIN 3"/>
    <property type="match status" value="1"/>
</dbReference>
<feature type="transmembrane region" description="Helical" evidence="8">
    <location>
        <begin position="193"/>
        <end position="212"/>
    </location>
</feature>
<dbReference type="GO" id="GO:0005886">
    <property type="term" value="C:plasma membrane"/>
    <property type="evidence" value="ECO:0007669"/>
    <property type="project" value="UniProtKB-SubCell"/>
</dbReference>
<feature type="transmembrane region" description="Helical" evidence="8">
    <location>
        <begin position="94"/>
        <end position="112"/>
    </location>
</feature>
<organism evidence="9 10">
    <name type="scientific">Alkalicoccus urumqiensis</name>
    <name type="common">Bacillus urumqiensis</name>
    <dbReference type="NCBI Taxonomy" id="1548213"/>
    <lineage>
        <taxon>Bacteria</taxon>
        <taxon>Bacillati</taxon>
        <taxon>Bacillota</taxon>
        <taxon>Bacilli</taxon>
        <taxon>Bacillales</taxon>
        <taxon>Bacillaceae</taxon>
        <taxon>Alkalicoccus</taxon>
    </lineage>
</organism>
<reference evidence="9 10" key="1">
    <citation type="submission" date="2018-03" db="EMBL/GenBank/DDBJ databases">
        <title>Bacillus urumqiensis sp. nov., a moderately haloalkaliphilic bacterium isolated from a salt lake.</title>
        <authorList>
            <person name="Zhao B."/>
            <person name="Liao Z."/>
        </authorList>
    </citation>
    <scope>NUCLEOTIDE SEQUENCE [LARGE SCALE GENOMIC DNA]</scope>
    <source>
        <strain evidence="9 10">BZ-SZ-XJ18</strain>
    </source>
</reference>
<dbReference type="Pfam" id="PF01758">
    <property type="entry name" value="SBF"/>
    <property type="match status" value="1"/>
</dbReference>
<dbReference type="GO" id="GO:0015105">
    <property type="term" value="F:arsenite transmembrane transporter activity"/>
    <property type="evidence" value="ECO:0007669"/>
    <property type="project" value="TreeGrafter"/>
</dbReference>
<feature type="transmembrane region" description="Helical" evidence="8">
    <location>
        <begin position="31"/>
        <end position="53"/>
    </location>
</feature>
<evidence type="ECO:0000256" key="1">
    <source>
        <dbReference type="ARBA" id="ARBA00004651"/>
    </source>
</evidence>
<evidence type="ECO:0000256" key="4">
    <source>
        <dbReference type="ARBA" id="ARBA00022475"/>
    </source>
</evidence>
<feature type="transmembrane region" description="Helical" evidence="8">
    <location>
        <begin position="124"/>
        <end position="146"/>
    </location>
</feature>
<feature type="transmembrane region" description="Helical" evidence="8">
    <location>
        <begin position="7"/>
        <end position="25"/>
    </location>
</feature>
<sequence length="313" mass="33229">MNRLEKLYPVFILTAAAAGLALGTVDAVPPAAQAVITPFLMIMLTAAFYPISFQGLRAACSSRRFAGAALLINFVWTPLFAWVLAGLFLGDHPALWIGFVMLMVTPCTDWYIVFTKLARGNMALAAALLPLNLVLQVLLLPAYLLLFTGASGTIAPGVLIETIVFILGIPFLAAAALRFAASARRNWKKRIDAVTAPLPVLFLCLAVAAMFASQGTLLPANMELLLLLLMPILLFFTVNFGISWFGGGFIGLDGAGRVSLTMTTLARNSPAALAIALAAFPGEPLIALTLLIGPLLEIPVLAAVTQLLLRLRG</sequence>
<evidence type="ECO:0000256" key="8">
    <source>
        <dbReference type="SAM" id="Phobius"/>
    </source>
</evidence>
<comment type="similarity">
    <text evidence="2">Belongs to the arsenical resistance-3 (ACR3) (TC 2.A.59) family.</text>
</comment>
<keyword evidence="7 8" id="KW-0472">Membrane</keyword>
<dbReference type="GO" id="GO:0015104">
    <property type="term" value="F:antimonite transmembrane transporter activity"/>
    <property type="evidence" value="ECO:0007669"/>
    <property type="project" value="TreeGrafter"/>
</dbReference>
<keyword evidence="3" id="KW-0813">Transport</keyword>
<dbReference type="InterPro" id="IPR038770">
    <property type="entry name" value="Na+/solute_symporter_sf"/>
</dbReference>
<dbReference type="GO" id="GO:0015297">
    <property type="term" value="F:antiporter activity"/>
    <property type="evidence" value="ECO:0007669"/>
    <property type="project" value="InterPro"/>
</dbReference>
<feature type="transmembrane region" description="Helical" evidence="8">
    <location>
        <begin position="65"/>
        <end position="88"/>
    </location>
</feature>
<evidence type="ECO:0000313" key="10">
    <source>
        <dbReference type="Proteomes" id="UP000243650"/>
    </source>
</evidence>
<evidence type="ECO:0000256" key="6">
    <source>
        <dbReference type="ARBA" id="ARBA00022989"/>
    </source>
</evidence>
<feature type="transmembrane region" description="Helical" evidence="8">
    <location>
        <begin position="158"/>
        <end position="181"/>
    </location>
</feature>